<evidence type="ECO:0000313" key="2">
    <source>
        <dbReference type="Proteomes" id="UP000324832"/>
    </source>
</evidence>
<proteinExistence type="predicted"/>
<gene>
    <name evidence="1" type="ORF">LSINAPIS_LOCUS11159</name>
</gene>
<dbReference type="EMBL" id="FZQP02004801">
    <property type="protein sequence ID" value="VVD00551.1"/>
    <property type="molecule type" value="Genomic_DNA"/>
</dbReference>
<organism evidence="1 2">
    <name type="scientific">Leptidea sinapis</name>
    <dbReference type="NCBI Taxonomy" id="189913"/>
    <lineage>
        <taxon>Eukaryota</taxon>
        <taxon>Metazoa</taxon>
        <taxon>Ecdysozoa</taxon>
        <taxon>Arthropoda</taxon>
        <taxon>Hexapoda</taxon>
        <taxon>Insecta</taxon>
        <taxon>Pterygota</taxon>
        <taxon>Neoptera</taxon>
        <taxon>Endopterygota</taxon>
        <taxon>Lepidoptera</taxon>
        <taxon>Glossata</taxon>
        <taxon>Ditrysia</taxon>
        <taxon>Papilionoidea</taxon>
        <taxon>Pieridae</taxon>
        <taxon>Dismorphiinae</taxon>
        <taxon>Leptidea</taxon>
    </lineage>
</organism>
<dbReference type="AlphaFoldDB" id="A0A5E4QTN9"/>
<name>A0A5E4QTN9_9NEOP</name>
<sequence length="118" mass="13818">MIAKKVLQDFLTTYKNCNLNLVKIMEKICDTPLIEFDIYNVFEIKVLRETIRNMESAAVTKILDMYKEVVVYVIIVYEGFEPYIGQSRIHTVPNFTKSVLIPFAMPIICDSLYTLFYM</sequence>
<dbReference type="Proteomes" id="UP000324832">
    <property type="component" value="Unassembled WGS sequence"/>
</dbReference>
<evidence type="ECO:0000313" key="1">
    <source>
        <dbReference type="EMBL" id="VVD00551.1"/>
    </source>
</evidence>
<protein>
    <submittedName>
        <fullName evidence="1">Uncharacterized protein</fullName>
    </submittedName>
</protein>
<accession>A0A5E4QTN9</accession>
<reference evidence="1 2" key="1">
    <citation type="submission" date="2017-07" db="EMBL/GenBank/DDBJ databases">
        <authorList>
            <person name="Talla V."/>
            <person name="Backstrom N."/>
        </authorList>
    </citation>
    <scope>NUCLEOTIDE SEQUENCE [LARGE SCALE GENOMIC DNA]</scope>
</reference>
<keyword evidence="2" id="KW-1185">Reference proteome</keyword>